<organism evidence="2 3">
    <name type="scientific">Ramlibacter henchirensis</name>
    <dbReference type="NCBI Taxonomy" id="204072"/>
    <lineage>
        <taxon>Bacteria</taxon>
        <taxon>Pseudomonadati</taxon>
        <taxon>Pseudomonadota</taxon>
        <taxon>Betaproteobacteria</taxon>
        <taxon>Burkholderiales</taxon>
        <taxon>Comamonadaceae</taxon>
        <taxon>Ramlibacter</taxon>
    </lineage>
</organism>
<protein>
    <submittedName>
        <fullName evidence="2">Uncharacterized protein</fullName>
    </submittedName>
</protein>
<sequence>MKKKNHRGAIALLATAGAVATLIACGGGGGGTAAGIPAGSTIAAPGTDPATGAPGASPQLGACEMFPPQAVFNTRIDDTSRFPAHPSSDAWIASVGPSTPFRADWWRYEDPTQRDSYFGMPVNVVDGTAATTDWAQVQYDFSPSGVSSQVGWPHESDCAVADGAGGYTLKRGCSTVPAAQRRFPFPRTNVKNEGGACHDPNTCGDHHVLVVEQGACRLWEGYATYPIGGQWYTMSSAAWDLKSLAMRPSSWTAGDAAGLPITPFLAKAAEAASGEIRHALRVTFRDAVIARSFVWPARHFAGGDTPGGIPFGALLRLKASFVIPDSWSPHAKAIALAAKRYGLYVADIGQDFYVQGEPNTAWGSSLFGELRNIPLSQMEFVDLGSITRDPRFSADSMAASW</sequence>
<reference evidence="2 3" key="1">
    <citation type="submission" date="2019-03" db="EMBL/GenBank/DDBJ databases">
        <title>Ramlibacter henchirensis DSM 14656, whole genome shotgun sequence.</title>
        <authorList>
            <person name="Zhang X."/>
            <person name="Feng G."/>
            <person name="Zhu H."/>
        </authorList>
    </citation>
    <scope>NUCLEOTIDE SEQUENCE [LARGE SCALE GENOMIC DNA]</scope>
    <source>
        <strain evidence="2 3">DSM 14656</strain>
    </source>
</reference>
<evidence type="ECO:0000313" key="3">
    <source>
        <dbReference type="Proteomes" id="UP000298180"/>
    </source>
</evidence>
<dbReference type="EMBL" id="SMLM01000001">
    <property type="protein sequence ID" value="TFZ07131.1"/>
    <property type="molecule type" value="Genomic_DNA"/>
</dbReference>
<accession>A0A4Z0C776</accession>
<proteinExistence type="predicted"/>
<name>A0A4Z0C776_9BURK</name>
<keyword evidence="3" id="KW-1185">Reference proteome</keyword>
<dbReference type="AlphaFoldDB" id="A0A4Z0C776"/>
<keyword evidence="1" id="KW-0732">Signal</keyword>
<evidence type="ECO:0000256" key="1">
    <source>
        <dbReference type="SAM" id="SignalP"/>
    </source>
</evidence>
<dbReference type="OrthoDB" id="8771597at2"/>
<dbReference type="RefSeq" id="WP_135263211.1">
    <property type="nucleotide sequence ID" value="NZ_SMLM01000001.1"/>
</dbReference>
<gene>
    <name evidence="2" type="ORF">EZ313_11105</name>
</gene>
<feature type="chain" id="PRO_5021357291" evidence="1">
    <location>
        <begin position="25"/>
        <end position="401"/>
    </location>
</feature>
<dbReference type="PROSITE" id="PS51257">
    <property type="entry name" value="PROKAR_LIPOPROTEIN"/>
    <property type="match status" value="1"/>
</dbReference>
<dbReference type="Proteomes" id="UP000298180">
    <property type="component" value="Unassembled WGS sequence"/>
</dbReference>
<comment type="caution">
    <text evidence="2">The sequence shown here is derived from an EMBL/GenBank/DDBJ whole genome shotgun (WGS) entry which is preliminary data.</text>
</comment>
<evidence type="ECO:0000313" key="2">
    <source>
        <dbReference type="EMBL" id="TFZ07131.1"/>
    </source>
</evidence>
<feature type="signal peptide" evidence="1">
    <location>
        <begin position="1"/>
        <end position="24"/>
    </location>
</feature>